<feature type="binding site" evidence="10">
    <location>
        <begin position="152"/>
        <end position="156"/>
    </location>
    <ligand>
        <name>GMP</name>
        <dbReference type="ChEBI" id="CHEBI:58115"/>
    </ligand>
</feature>
<dbReference type="GO" id="GO:0005525">
    <property type="term" value="F:GTP binding"/>
    <property type="evidence" value="ECO:0007669"/>
    <property type="project" value="UniProtKB-KW"/>
</dbReference>
<dbReference type="InterPro" id="IPR052915">
    <property type="entry name" value="RtcB-like"/>
</dbReference>
<dbReference type="PANTHER" id="PTHR43749">
    <property type="entry name" value="RNA-SPLICING LIGASE RTCB"/>
    <property type="match status" value="1"/>
</dbReference>
<feature type="binding site" evidence="11">
    <location>
        <position position="153"/>
    </location>
    <ligand>
        <name>Mn(2+)</name>
        <dbReference type="ChEBI" id="CHEBI:29035"/>
        <label>1</label>
    </ligand>
</feature>
<feature type="active site" description="GMP-histidine intermediate" evidence="9">
    <location>
        <position position="318"/>
    </location>
</feature>
<dbReference type="InterPro" id="IPR036025">
    <property type="entry name" value="RtcB-like_sf"/>
</dbReference>
<feature type="binding site" evidence="11">
    <location>
        <position position="68"/>
    </location>
    <ligand>
        <name>Mn(2+)</name>
        <dbReference type="ChEBI" id="CHEBI:29035"/>
        <label>1</label>
    </ligand>
</feature>
<gene>
    <name evidence="12" type="ORF">SGUI_2324</name>
</gene>
<feature type="binding site" evidence="10">
    <location>
        <begin position="318"/>
        <end position="321"/>
    </location>
    <ligand>
        <name>GMP</name>
        <dbReference type="ChEBI" id="CHEBI:58115"/>
    </ligand>
</feature>
<keyword evidence="4 10" id="KW-0547">Nucleotide-binding</keyword>
<dbReference type="SUPFAM" id="SSF103365">
    <property type="entry name" value="Hypothetical protein PH1602"/>
    <property type="match status" value="1"/>
</dbReference>
<feature type="binding site" evidence="10">
    <location>
        <position position="301"/>
    </location>
    <ligand>
        <name>GMP</name>
        <dbReference type="ChEBI" id="CHEBI:58115"/>
    </ligand>
</feature>
<feature type="binding site" evidence="10">
    <location>
        <begin position="294"/>
        <end position="297"/>
    </location>
    <ligand>
        <name>GMP</name>
        <dbReference type="ChEBI" id="CHEBI:58115"/>
    </ligand>
</feature>
<feature type="binding site" evidence="10">
    <location>
        <position position="388"/>
    </location>
    <ligand>
        <name>GMP</name>
        <dbReference type="ChEBI" id="CHEBI:58115"/>
    </ligand>
</feature>
<dbReference type="Proteomes" id="UP000092482">
    <property type="component" value="Chromosome"/>
</dbReference>
<evidence type="ECO:0000256" key="3">
    <source>
        <dbReference type="ARBA" id="ARBA00022723"/>
    </source>
</evidence>
<evidence type="ECO:0000256" key="2">
    <source>
        <dbReference type="ARBA" id="ARBA00022598"/>
    </source>
</evidence>
<evidence type="ECO:0000256" key="10">
    <source>
        <dbReference type="PIRSR" id="PIRSR601233-2"/>
    </source>
</evidence>
<proteinExistence type="predicted"/>
<evidence type="ECO:0000313" key="13">
    <source>
        <dbReference type="Proteomes" id="UP000092482"/>
    </source>
</evidence>
<dbReference type="GO" id="GO:0006396">
    <property type="term" value="P:RNA processing"/>
    <property type="evidence" value="ECO:0007669"/>
    <property type="project" value="InterPro"/>
</dbReference>
<keyword evidence="7 11" id="KW-0464">Manganese</keyword>
<feature type="binding site" evidence="11">
    <location>
        <position position="262"/>
    </location>
    <ligand>
        <name>Mn(2+)</name>
        <dbReference type="ChEBI" id="CHEBI:29035"/>
        <label>2</label>
    </ligand>
</feature>
<keyword evidence="3 11" id="KW-0479">Metal-binding</keyword>
<dbReference type="Gene3D" id="3.90.1860.10">
    <property type="entry name" value="tRNA-splicing ligase RtcB"/>
    <property type="match status" value="1"/>
</dbReference>
<dbReference type="STRING" id="1758689.SGUI_2324"/>
<evidence type="ECO:0000256" key="1">
    <source>
        <dbReference type="ARBA" id="ARBA00012726"/>
    </source>
</evidence>
<keyword evidence="5" id="KW-0692">RNA repair</keyword>
<dbReference type="GO" id="GO:0003909">
    <property type="term" value="F:DNA ligase activity"/>
    <property type="evidence" value="ECO:0007669"/>
    <property type="project" value="TreeGrafter"/>
</dbReference>
<name>A0A1B1NE46_9MICO</name>
<dbReference type="Pfam" id="PF01139">
    <property type="entry name" value="RtcB"/>
    <property type="match status" value="1"/>
</dbReference>
<evidence type="ECO:0000256" key="11">
    <source>
        <dbReference type="PIRSR" id="PIRSR601233-3"/>
    </source>
</evidence>
<feature type="binding site" evidence="11">
    <location>
        <position position="170"/>
    </location>
    <ligand>
        <name>Mn(2+)</name>
        <dbReference type="ChEBI" id="CHEBI:29035"/>
        <label>2</label>
    </ligand>
</feature>
<comment type="catalytic activity">
    <reaction evidence="8">
        <text>a 3'-end 3'-phospho-ribonucleotide-RNA + a 5'-end dephospho-ribonucleoside-RNA + GTP = a ribonucleotidyl-ribonucleotide-RNA + GMP + diphosphate</text>
        <dbReference type="Rhea" id="RHEA:68076"/>
        <dbReference type="Rhea" id="RHEA-COMP:10463"/>
        <dbReference type="Rhea" id="RHEA-COMP:13936"/>
        <dbReference type="Rhea" id="RHEA-COMP:17355"/>
        <dbReference type="ChEBI" id="CHEBI:33019"/>
        <dbReference type="ChEBI" id="CHEBI:37565"/>
        <dbReference type="ChEBI" id="CHEBI:58115"/>
        <dbReference type="ChEBI" id="CHEBI:83062"/>
        <dbReference type="ChEBI" id="CHEBI:138284"/>
        <dbReference type="ChEBI" id="CHEBI:173118"/>
        <dbReference type="EC" id="6.5.1.8"/>
    </reaction>
</comment>
<dbReference type="KEGG" id="serj:SGUI_2324"/>
<dbReference type="AlphaFoldDB" id="A0A1B1NE46"/>
<dbReference type="InterPro" id="IPR001233">
    <property type="entry name" value="RtcB"/>
</dbReference>
<evidence type="ECO:0000256" key="6">
    <source>
        <dbReference type="ARBA" id="ARBA00023134"/>
    </source>
</evidence>
<dbReference type="EMBL" id="CP014989">
    <property type="protein sequence ID" value="ANS79720.1"/>
    <property type="molecule type" value="Genomic_DNA"/>
</dbReference>
<keyword evidence="2" id="KW-0436">Ligase</keyword>
<comment type="cofactor">
    <cofactor evidence="11">
        <name>Mn(2+)</name>
        <dbReference type="ChEBI" id="CHEBI:29035"/>
    </cofactor>
    <text evidence="11">Binds 2 manganese ions per subunit.</text>
</comment>
<evidence type="ECO:0000256" key="8">
    <source>
        <dbReference type="ARBA" id="ARBA00047746"/>
    </source>
</evidence>
<dbReference type="RefSeq" id="WP_066640479.1">
    <property type="nucleotide sequence ID" value="NZ_CP014989.1"/>
</dbReference>
<dbReference type="OrthoDB" id="9802323at2"/>
<keyword evidence="6 10" id="KW-0342">GTP-binding</keyword>
<evidence type="ECO:0000256" key="7">
    <source>
        <dbReference type="ARBA" id="ARBA00023211"/>
    </source>
</evidence>
<sequence length="390" mass="43010">MEQLTPTLMNWASILEQSTREQAELTARMPFIHPHVALMPDAHLGLGATVGSVIPTLGAIIPAAVGVDIGCGMIAVRTPFTTHDLPADRAPVREAIERAIPLHAGAANRTVSREHTEQRLVTLRALAEEAGFDPAEHARRWELQLGTLGSGNHFIEVTADEQDGVWLFLHSGSRGVGNKIAQQHIRVAAQQCEGVDLPHRDLAYLTEGTPAFDRYIAQMRWAQTYALLNREEMMDRVVRQVAEWLAVDVAAVERVEEINCHHNYTEQEVHFGETVWLSRKGAINAEAGRPGLIPGSMGTASYVVVGKGCREALNSAPHGAGRTFSRRRARREFTVEDLRAAMSGIEYRDTDAFIDEIPAAYKDIDQVMADATDLVEVRHTLRQLVNVKGD</sequence>
<dbReference type="GO" id="GO:0006281">
    <property type="term" value="P:DNA repair"/>
    <property type="evidence" value="ECO:0007669"/>
    <property type="project" value="TreeGrafter"/>
</dbReference>
<organism evidence="12 13">
    <name type="scientific">Serinicoccus hydrothermalis</name>
    <dbReference type="NCBI Taxonomy" id="1758689"/>
    <lineage>
        <taxon>Bacteria</taxon>
        <taxon>Bacillati</taxon>
        <taxon>Actinomycetota</taxon>
        <taxon>Actinomycetes</taxon>
        <taxon>Micrococcales</taxon>
        <taxon>Ornithinimicrobiaceae</taxon>
        <taxon>Serinicoccus</taxon>
    </lineage>
</organism>
<dbReference type="EC" id="6.5.1.8" evidence="1"/>
<dbReference type="GO" id="GO:0030145">
    <property type="term" value="F:manganese ion binding"/>
    <property type="evidence" value="ECO:0007669"/>
    <property type="project" value="TreeGrafter"/>
</dbReference>
<keyword evidence="13" id="KW-1185">Reference proteome</keyword>
<evidence type="ECO:0000313" key="12">
    <source>
        <dbReference type="EMBL" id="ANS79720.1"/>
    </source>
</evidence>
<dbReference type="PANTHER" id="PTHR43749:SF2">
    <property type="entry name" value="RNA-SPLICING LIGASE RTCB"/>
    <property type="match status" value="1"/>
</dbReference>
<evidence type="ECO:0000256" key="5">
    <source>
        <dbReference type="ARBA" id="ARBA00022800"/>
    </source>
</evidence>
<evidence type="ECO:0000256" key="4">
    <source>
        <dbReference type="ARBA" id="ARBA00022741"/>
    </source>
</evidence>
<dbReference type="GO" id="GO:0170057">
    <property type="term" value="F:RNA ligase (GTP) activity"/>
    <property type="evidence" value="ECO:0007669"/>
    <property type="project" value="UniProtKB-EC"/>
</dbReference>
<dbReference type="GO" id="GO:0042245">
    <property type="term" value="P:RNA repair"/>
    <property type="evidence" value="ECO:0007669"/>
    <property type="project" value="UniProtKB-KW"/>
</dbReference>
<evidence type="ECO:0000256" key="9">
    <source>
        <dbReference type="PIRSR" id="PIRSR601233-1"/>
    </source>
</evidence>
<accession>A0A1B1NE46</accession>
<dbReference type="PATRIC" id="fig|1758689.4.peg.2423"/>
<feature type="binding site" evidence="10">
    <location>
        <begin position="262"/>
        <end position="263"/>
    </location>
    <ligand>
        <name>GMP</name>
        <dbReference type="ChEBI" id="CHEBI:58115"/>
    </ligand>
</feature>
<reference evidence="12 13" key="1">
    <citation type="submission" date="2016-03" db="EMBL/GenBank/DDBJ databases">
        <title>Shallow-sea hydrothermal system.</title>
        <authorList>
            <person name="Tang K."/>
        </authorList>
    </citation>
    <scope>NUCLEOTIDE SEQUENCE [LARGE SCALE GENOMIC DNA]</scope>
    <source>
        <strain evidence="12 13">JLT9</strain>
    </source>
</reference>
<protein>
    <recommendedName>
        <fullName evidence="1">3'-phosphate/5'-hydroxy nucleic acid ligase</fullName>
        <ecNumber evidence="1">6.5.1.8</ecNumber>
    </recommendedName>
</protein>